<dbReference type="Gene3D" id="3.40.50.1110">
    <property type="entry name" value="SGNH hydrolase"/>
    <property type="match status" value="1"/>
</dbReference>
<accession>A0A1G4R5S7</accession>
<dbReference type="InterPro" id="IPR051532">
    <property type="entry name" value="Ester_Hydrolysis_Enzymes"/>
</dbReference>
<dbReference type="OrthoDB" id="2449793at2"/>
<dbReference type="PANTHER" id="PTHR30383">
    <property type="entry name" value="THIOESTERASE 1/PROTEASE 1/LYSOPHOSPHOLIPASE L1"/>
    <property type="match status" value="1"/>
</dbReference>
<protein>
    <submittedName>
        <fullName evidence="2">Lysophospholipase L1</fullName>
    </submittedName>
</protein>
<dbReference type="AlphaFoldDB" id="A0A1G4R5S7"/>
<evidence type="ECO:0000313" key="3">
    <source>
        <dbReference type="Proteomes" id="UP000198601"/>
    </source>
</evidence>
<gene>
    <name evidence="2" type="ORF">SAMN04487970_101230</name>
</gene>
<evidence type="ECO:0000259" key="1">
    <source>
        <dbReference type="Pfam" id="PF13472"/>
    </source>
</evidence>
<keyword evidence="3" id="KW-1185">Reference proteome</keyword>
<dbReference type="STRING" id="624147.SAMN04487970_101230"/>
<dbReference type="InterPro" id="IPR036514">
    <property type="entry name" value="SGNH_hydro_sf"/>
</dbReference>
<dbReference type="Pfam" id="PF13472">
    <property type="entry name" value="Lipase_GDSL_2"/>
    <property type="match status" value="1"/>
</dbReference>
<dbReference type="Proteomes" id="UP000198601">
    <property type="component" value="Unassembled WGS sequence"/>
</dbReference>
<name>A0A1G4R5S7_9BACL</name>
<dbReference type="InterPro" id="IPR013830">
    <property type="entry name" value="SGNH_hydro"/>
</dbReference>
<proteinExistence type="predicted"/>
<dbReference type="SUPFAM" id="SSF52266">
    <property type="entry name" value="SGNH hydrolase"/>
    <property type="match status" value="1"/>
</dbReference>
<organism evidence="2 3">
    <name type="scientific">Paenibacillus tianmuensis</name>
    <dbReference type="NCBI Taxonomy" id="624147"/>
    <lineage>
        <taxon>Bacteria</taxon>
        <taxon>Bacillati</taxon>
        <taxon>Bacillota</taxon>
        <taxon>Bacilli</taxon>
        <taxon>Bacillales</taxon>
        <taxon>Paenibacillaceae</taxon>
        <taxon>Paenibacillus</taxon>
    </lineage>
</organism>
<feature type="domain" description="SGNH hydrolase-type esterase" evidence="1">
    <location>
        <begin position="67"/>
        <end position="246"/>
    </location>
</feature>
<dbReference type="CDD" id="cd00229">
    <property type="entry name" value="SGNH_hydrolase"/>
    <property type="match status" value="1"/>
</dbReference>
<sequence>MSGWELLENLIRLLISGLIIMGGPAQSECTDPKYFLDHVESCRRITPVASMLKTQVTPNKSLVMSTLGSSVTAGSGSTGVNKTWVNKLYERLKKERGLEKLRYHNSGWGGYTTSRIVKEKKADVLIQQKPNVILFETCLLNDYGQNVPVETTKKNIELIITHLHTELPDSRIILQSPNPRLRGEAKNKEGLSYEDYIRQTEEFIKSKGWEYINIYDAMNKELANLQTPLKDIMYDDAHPNDKGYDLWAKILEMYFLTGKQQWQ</sequence>
<evidence type="ECO:0000313" key="2">
    <source>
        <dbReference type="EMBL" id="SCW52041.1"/>
    </source>
</evidence>
<reference evidence="3" key="1">
    <citation type="submission" date="2016-10" db="EMBL/GenBank/DDBJ databases">
        <authorList>
            <person name="Varghese N."/>
            <person name="Submissions S."/>
        </authorList>
    </citation>
    <scope>NUCLEOTIDE SEQUENCE [LARGE SCALE GENOMIC DNA]</scope>
    <source>
        <strain evidence="3">CGMCC 1.8946</strain>
    </source>
</reference>
<dbReference type="EMBL" id="FMTT01000012">
    <property type="protein sequence ID" value="SCW52041.1"/>
    <property type="molecule type" value="Genomic_DNA"/>
</dbReference>